<keyword evidence="1" id="KW-0472">Membrane</keyword>
<dbReference type="EMBL" id="CP027669">
    <property type="protein sequence ID" value="AVO42720.1"/>
    <property type="molecule type" value="Genomic_DNA"/>
</dbReference>
<name>A0A2S0N3K2_9BURK</name>
<organism evidence="2 3">
    <name type="scientific">Simplicispira suum</name>
    <dbReference type="NCBI Taxonomy" id="2109915"/>
    <lineage>
        <taxon>Bacteria</taxon>
        <taxon>Pseudomonadati</taxon>
        <taxon>Pseudomonadota</taxon>
        <taxon>Betaproteobacteria</taxon>
        <taxon>Burkholderiales</taxon>
        <taxon>Comamonadaceae</taxon>
        <taxon>Simplicispira</taxon>
    </lineage>
</organism>
<dbReference type="AlphaFoldDB" id="A0A2S0N3K2"/>
<feature type="transmembrane region" description="Helical" evidence="1">
    <location>
        <begin position="26"/>
        <end position="47"/>
    </location>
</feature>
<keyword evidence="1" id="KW-0812">Transmembrane</keyword>
<feature type="transmembrane region" description="Helical" evidence="1">
    <location>
        <begin position="53"/>
        <end position="71"/>
    </location>
</feature>
<sequence>MTAPTYDPSIIERFASQLYERASNIIWKWGCIGMSLGALMAMLIIQSFGDLTVPWRVGVFAVSVFVGLLAGRSIGTDRAFSLWFQAQTALCQAAIERNTRRT</sequence>
<dbReference type="KEGG" id="simp:C6571_16740"/>
<protein>
    <submittedName>
        <fullName evidence="2">Uncharacterized protein</fullName>
    </submittedName>
</protein>
<proteinExistence type="predicted"/>
<accession>A0A2S0N3K2</accession>
<keyword evidence="3" id="KW-1185">Reference proteome</keyword>
<evidence type="ECO:0000313" key="2">
    <source>
        <dbReference type="EMBL" id="AVO42720.1"/>
    </source>
</evidence>
<evidence type="ECO:0000256" key="1">
    <source>
        <dbReference type="SAM" id="Phobius"/>
    </source>
</evidence>
<dbReference type="RefSeq" id="WP_106447695.1">
    <property type="nucleotide sequence ID" value="NZ_CP027669.1"/>
</dbReference>
<reference evidence="2 3" key="1">
    <citation type="submission" date="2018-03" db="EMBL/GenBank/DDBJ databases">
        <title>Genome sequencing of Simplicispira sp.</title>
        <authorList>
            <person name="Kim S.-J."/>
            <person name="Heo J."/>
            <person name="Kwon S.-W."/>
        </authorList>
    </citation>
    <scope>NUCLEOTIDE SEQUENCE [LARGE SCALE GENOMIC DNA]</scope>
    <source>
        <strain evidence="2 3">SC1-8</strain>
    </source>
</reference>
<gene>
    <name evidence="2" type="ORF">C6571_16740</name>
</gene>
<dbReference type="Proteomes" id="UP000239326">
    <property type="component" value="Chromosome"/>
</dbReference>
<evidence type="ECO:0000313" key="3">
    <source>
        <dbReference type="Proteomes" id="UP000239326"/>
    </source>
</evidence>
<keyword evidence="1" id="KW-1133">Transmembrane helix</keyword>